<dbReference type="GO" id="GO:0005975">
    <property type="term" value="P:carbohydrate metabolic process"/>
    <property type="evidence" value="ECO:0007669"/>
    <property type="project" value="InterPro"/>
</dbReference>
<dbReference type="RefSeq" id="WP_146912078.1">
    <property type="nucleotide sequence ID" value="NZ_CP042344.1"/>
</dbReference>
<keyword evidence="4" id="KW-1185">Reference proteome</keyword>
<accession>A0A5B8RUR3</accession>
<proteinExistence type="predicted"/>
<sequence>MITFSKLGNYGRLGNQLFQYAYLRSMALRLGTDFWCPQWDGDRIFDLHDEGVRINTAPEKLGDLYDQGVQAGFSMSALMIKDGVDIQGYFQSEKYYQSRNVIREWYKFSEAIVKGAGAKFDVGQATDSVSISLRLDEDYAKTREFFPMYPPEYYSEGIAKAANARRVLVFADRIDLAKKFAEKIECELPLMFVEKLSPPEQLWLMTRCTEGNVLVNSTFAWWGGYLNANENAVIVAPKEWVRPGVPVPIVNIVPDGWIKIDSLHPIWDNFQIWRITHPGETLRRVLRKFEK</sequence>
<evidence type="ECO:0000313" key="3">
    <source>
        <dbReference type="EMBL" id="QEA12482.1"/>
    </source>
</evidence>
<dbReference type="OrthoDB" id="9794601at2"/>
<dbReference type="InterPro" id="IPR002516">
    <property type="entry name" value="Glyco_trans_11"/>
</dbReference>
<evidence type="ECO:0000256" key="2">
    <source>
        <dbReference type="ARBA" id="ARBA00022679"/>
    </source>
</evidence>
<organism evidence="3 4">
    <name type="scientific">Comamonas flocculans</name>
    <dbReference type="NCBI Taxonomy" id="2597701"/>
    <lineage>
        <taxon>Bacteria</taxon>
        <taxon>Pseudomonadati</taxon>
        <taxon>Pseudomonadota</taxon>
        <taxon>Betaproteobacteria</taxon>
        <taxon>Burkholderiales</taxon>
        <taxon>Comamonadaceae</taxon>
        <taxon>Comamonas</taxon>
    </lineage>
</organism>
<reference evidence="3 4" key="1">
    <citation type="submission" date="2019-07" db="EMBL/GenBank/DDBJ databases">
        <title>Complete genome sequence of Comamonas sp. NLF 7-7 isolated from livestock.</title>
        <authorList>
            <person name="Kim D.H."/>
            <person name="Kim J.G."/>
        </authorList>
    </citation>
    <scope>NUCLEOTIDE SEQUENCE [LARGE SCALE GENOMIC DNA]</scope>
    <source>
        <strain evidence="3 4">NLF 7-7</strain>
    </source>
</reference>
<dbReference type="AlphaFoldDB" id="A0A5B8RUR3"/>
<evidence type="ECO:0000313" key="4">
    <source>
        <dbReference type="Proteomes" id="UP000321199"/>
    </source>
</evidence>
<keyword evidence="1" id="KW-0328">Glycosyltransferase</keyword>
<dbReference type="GO" id="GO:0008107">
    <property type="term" value="F:galactoside 2-alpha-L-fucosyltransferase activity"/>
    <property type="evidence" value="ECO:0007669"/>
    <property type="project" value="InterPro"/>
</dbReference>
<dbReference type="KEGG" id="cof:FOZ74_05250"/>
<evidence type="ECO:0000256" key="1">
    <source>
        <dbReference type="ARBA" id="ARBA00022676"/>
    </source>
</evidence>
<dbReference type="PANTHER" id="PTHR11927:SF9">
    <property type="entry name" value="L-FUCOSYLTRANSFERASE"/>
    <property type="match status" value="1"/>
</dbReference>
<gene>
    <name evidence="3" type="ORF">FOZ74_05250</name>
</gene>
<dbReference type="Proteomes" id="UP000321199">
    <property type="component" value="Chromosome"/>
</dbReference>
<protein>
    <recommendedName>
        <fullName evidence="5">Alpha-1,2-fucosyltransferase</fullName>
    </recommendedName>
</protein>
<dbReference type="EMBL" id="CP042344">
    <property type="protein sequence ID" value="QEA12482.1"/>
    <property type="molecule type" value="Genomic_DNA"/>
</dbReference>
<dbReference type="Pfam" id="PF01531">
    <property type="entry name" value="Glyco_transf_11"/>
    <property type="match status" value="1"/>
</dbReference>
<keyword evidence="2" id="KW-0808">Transferase</keyword>
<dbReference type="GO" id="GO:0016020">
    <property type="term" value="C:membrane"/>
    <property type="evidence" value="ECO:0007669"/>
    <property type="project" value="InterPro"/>
</dbReference>
<evidence type="ECO:0008006" key="5">
    <source>
        <dbReference type="Google" id="ProtNLM"/>
    </source>
</evidence>
<dbReference type="PANTHER" id="PTHR11927">
    <property type="entry name" value="GALACTOSIDE 2-L-FUCOSYLTRANSFERASE"/>
    <property type="match status" value="1"/>
</dbReference>
<name>A0A5B8RUR3_9BURK</name>